<dbReference type="SMART" id="SM00449">
    <property type="entry name" value="SPRY"/>
    <property type="match status" value="1"/>
</dbReference>
<comment type="caution">
    <text evidence="2">The sequence shown here is derived from an EMBL/GenBank/DDBJ whole genome shotgun (WGS) entry which is preliminary data.</text>
</comment>
<dbReference type="InterPro" id="IPR001870">
    <property type="entry name" value="B30.2/SPRY"/>
</dbReference>
<accession>A0A401RLC0</accession>
<dbReference type="PRINTS" id="PR01407">
    <property type="entry name" value="BUTYPHLNCDUF"/>
</dbReference>
<dbReference type="Pfam" id="PF13765">
    <property type="entry name" value="PRY"/>
    <property type="match status" value="1"/>
</dbReference>
<dbReference type="PANTHER" id="PTHR24103">
    <property type="entry name" value="E3 UBIQUITIN-PROTEIN LIGASE TRIM"/>
    <property type="match status" value="1"/>
</dbReference>
<dbReference type="InterPro" id="IPR003877">
    <property type="entry name" value="SPRY_dom"/>
</dbReference>
<dbReference type="EMBL" id="BEZZ01001476">
    <property type="protein sequence ID" value="GCC18919.1"/>
    <property type="molecule type" value="Genomic_DNA"/>
</dbReference>
<dbReference type="Proteomes" id="UP000287033">
    <property type="component" value="Unassembled WGS sequence"/>
</dbReference>
<proteinExistence type="predicted"/>
<evidence type="ECO:0000313" key="2">
    <source>
        <dbReference type="EMBL" id="GCC18919.1"/>
    </source>
</evidence>
<organism evidence="2 3">
    <name type="scientific">Chiloscyllium punctatum</name>
    <name type="common">Brownbanded bambooshark</name>
    <name type="synonym">Hemiscyllium punctatum</name>
    <dbReference type="NCBI Taxonomy" id="137246"/>
    <lineage>
        <taxon>Eukaryota</taxon>
        <taxon>Metazoa</taxon>
        <taxon>Chordata</taxon>
        <taxon>Craniata</taxon>
        <taxon>Vertebrata</taxon>
        <taxon>Chondrichthyes</taxon>
        <taxon>Elasmobranchii</taxon>
        <taxon>Galeomorphii</taxon>
        <taxon>Galeoidea</taxon>
        <taxon>Orectolobiformes</taxon>
        <taxon>Hemiscylliidae</taxon>
        <taxon>Chiloscyllium</taxon>
    </lineage>
</organism>
<dbReference type="SUPFAM" id="SSF49899">
    <property type="entry name" value="Concanavalin A-like lectins/glucanases"/>
    <property type="match status" value="1"/>
</dbReference>
<name>A0A401RLC0_CHIPU</name>
<dbReference type="InterPro" id="IPR013320">
    <property type="entry name" value="ConA-like_dom_sf"/>
</dbReference>
<dbReference type="STRING" id="137246.A0A401RLC0"/>
<dbReference type="Gene3D" id="2.60.120.920">
    <property type="match status" value="1"/>
</dbReference>
<dbReference type="AlphaFoldDB" id="A0A401RLC0"/>
<dbReference type="OrthoDB" id="6270329at2759"/>
<protein>
    <recommendedName>
        <fullName evidence="1">B30.2/SPRY domain-containing protein</fullName>
    </recommendedName>
</protein>
<keyword evidence="3" id="KW-1185">Reference proteome</keyword>
<dbReference type="SMART" id="SM00589">
    <property type="entry name" value="PRY"/>
    <property type="match status" value="1"/>
</dbReference>
<reference evidence="2 3" key="1">
    <citation type="journal article" date="2018" name="Nat. Ecol. Evol.">
        <title>Shark genomes provide insights into elasmobranch evolution and the origin of vertebrates.</title>
        <authorList>
            <person name="Hara Y"/>
            <person name="Yamaguchi K"/>
            <person name="Onimaru K"/>
            <person name="Kadota M"/>
            <person name="Koyanagi M"/>
            <person name="Keeley SD"/>
            <person name="Tatsumi K"/>
            <person name="Tanaka K"/>
            <person name="Motone F"/>
            <person name="Kageyama Y"/>
            <person name="Nozu R"/>
            <person name="Adachi N"/>
            <person name="Nishimura O"/>
            <person name="Nakagawa R"/>
            <person name="Tanegashima C"/>
            <person name="Kiyatake I"/>
            <person name="Matsumoto R"/>
            <person name="Murakumo K"/>
            <person name="Nishida K"/>
            <person name="Terakita A"/>
            <person name="Kuratani S"/>
            <person name="Sato K"/>
            <person name="Hyodo S Kuraku.S."/>
        </authorList>
    </citation>
    <scope>NUCLEOTIDE SEQUENCE [LARGE SCALE GENOMIC DNA]</scope>
</reference>
<evidence type="ECO:0000313" key="3">
    <source>
        <dbReference type="Proteomes" id="UP000287033"/>
    </source>
</evidence>
<sequence>MLPLTEDKFNAALLLLQGKVKELTKHLEAEFVELHKILNREEQEVKRQLQQRQQEVLHRTRSDSRAVAQMNPSFLQVMWSFLQDLKTVLSGPSEEVRQDDQVPVNMLKGEFGGPVQYIMWKQMRKSVKPALASLTLCPQSAHPSLFLSENMTRVNVGYVQQRHTDNSKRFLRRICVLGSRGFTSGRHYWEVEVHQGAKWILGVVRGSVRRKELDDMTTPNGYWVISPHTTNWLQWLVDTIAQKERTSQQPDHLTLQVNPKRVGVYLDYEGGQVSFYNAEDMSHLYTHSRAMIGKLFPFFSPGTASNNQMSLLQLSP</sequence>
<feature type="domain" description="B30.2/SPRY" evidence="1">
    <location>
        <begin position="114"/>
        <end position="316"/>
    </location>
</feature>
<dbReference type="FunFam" id="2.60.120.920:FF:000004">
    <property type="entry name" value="Butyrophilin subfamily 1 member A1"/>
    <property type="match status" value="1"/>
</dbReference>
<dbReference type="InterPro" id="IPR050143">
    <property type="entry name" value="TRIM/RBCC"/>
</dbReference>
<dbReference type="InterPro" id="IPR003879">
    <property type="entry name" value="Butyrophylin_SPRY"/>
</dbReference>
<dbReference type="InterPro" id="IPR006574">
    <property type="entry name" value="PRY"/>
</dbReference>
<gene>
    <name evidence="2" type="ORF">chiPu_0018121</name>
</gene>
<dbReference type="Pfam" id="PF00622">
    <property type="entry name" value="SPRY"/>
    <property type="match status" value="1"/>
</dbReference>
<evidence type="ECO:0000259" key="1">
    <source>
        <dbReference type="PROSITE" id="PS50188"/>
    </source>
</evidence>
<dbReference type="CDD" id="cd13733">
    <property type="entry name" value="SPRY_PRY_C-I_1"/>
    <property type="match status" value="1"/>
</dbReference>
<dbReference type="PROSITE" id="PS50188">
    <property type="entry name" value="B302_SPRY"/>
    <property type="match status" value="1"/>
</dbReference>
<dbReference type="InterPro" id="IPR043136">
    <property type="entry name" value="B30.2/SPRY_sf"/>
</dbReference>